<gene>
    <name evidence="1" type="ORF">GJ744_009632</name>
</gene>
<evidence type="ECO:0000313" key="1">
    <source>
        <dbReference type="EMBL" id="KAF7508050.1"/>
    </source>
</evidence>
<sequence length="232" mass="26124">MCQEKLSQWKKANNDHKKWVGRRVGGCRVEIGGSGTGSEEKYLYLGSTELQHIAWPGTGDCKAGRENSLVMNRGYYHRWICTVGDVFRGTSRGWRISQRDSVWHVMIGRERWTHGGHQQCAGGDQVIRWSGNTLDTLLVYAYAYAPLQQCSYVVALPLSLHALQGTSSPQQQPSGFSQPDHLRNFKYQQIPISRMDFKKSVALRSIHLLSSRRLSAPSSCAIERTKQQASAL</sequence>
<protein>
    <submittedName>
        <fullName evidence="1">Uncharacterized protein</fullName>
    </submittedName>
</protein>
<reference evidence="1" key="1">
    <citation type="submission" date="2020-02" db="EMBL/GenBank/DDBJ databases">
        <authorList>
            <person name="Palmer J.M."/>
        </authorList>
    </citation>
    <scope>NUCLEOTIDE SEQUENCE</scope>
    <source>
        <strain evidence="1">EPUS1.4</strain>
        <tissue evidence="1">Thallus</tissue>
    </source>
</reference>
<name>A0A8H7AFC1_9EURO</name>
<accession>A0A8H7AFC1</accession>
<dbReference type="Proteomes" id="UP000606974">
    <property type="component" value="Unassembled WGS sequence"/>
</dbReference>
<comment type="caution">
    <text evidence="1">The sequence shown here is derived from an EMBL/GenBank/DDBJ whole genome shotgun (WGS) entry which is preliminary data.</text>
</comment>
<proteinExistence type="predicted"/>
<evidence type="ECO:0000313" key="2">
    <source>
        <dbReference type="Proteomes" id="UP000606974"/>
    </source>
</evidence>
<keyword evidence="2" id="KW-1185">Reference proteome</keyword>
<organism evidence="1 2">
    <name type="scientific">Endocarpon pusillum</name>
    <dbReference type="NCBI Taxonomy" id="364733"/>
    <lineage>
        <taxon>Eukaryota</taxon>
        <taxon>Fungi</taxon>
        <taxon>Dikarya</taxon>
        <taxon>Ascomycota</taxon>
        <taxon>Pezizomycotina</taxon>
        <taxon>Eurotiomycetes</taxon>
        <taxon>Chaetothyriomycetidae</taxon>
        <taxon>Verrucariales</taxon>
        <taxon>Verrucariaceae</taxon>
        <taxon>Endocarpon</taxon>
    </lineage>
</organism>
<dbReference type="EMBL" id="JAACFV010000059">
    <property type="protein sequence ID" value="KAF7508050.1"/>
    <property type="molecule type" value="Genomic_DNA"/>
</dbReference>
<dbReference type="AlphaFoldDB" id="A0A8H7AFC1"/>